<name>A0AAN7S0X5_MYCAM</name>
<accession>A0AAN7S0X5</accession>
<organism evidence="1 2">
    <name type="scientific">Mycteria americana</name>
    <name type="common">Wood stork</name>
    <dbReference type="NCBI Taxonomy" id="33587"/>
    <lineage>
        <taxon>Eukaryota</taxon>
        <taxon>Metazoa</taxon>
        <taxon>Chordata</taxon>
        <taxon>Craniata</taxon>
        <taxon>Vertebrata</taxon>
        <taxon>Euteleostomi</taxon>
        <taxon>Archelosauria</taxon>
        <taxon>Archosauria</taxon>
        <taxon>Dinosauria</taxon>
        <taxon>Saurischia</taxon>
        <taxon>Theropoda</taxon>
        <taxon>Coelurosauria</taxon>
        <taxon>Aves</taxon>
        <taxon>Neognathae</taxon>
        <taxon>Neoaves</taxon>
        <taxon>Aequornithes</taxon>
        <taxon>Ciconiiformes</taxon>
        <taxon>Ciconiidae</taxon>
        <taxon>Mycteria</taxon>
    </lineage>
</organism>
<keyword evidence="2" id="KW-1185">Reference proteome</keyword>
<evidence type="ECO:0000313" key="1">
    <source>
        <dbReference type="EMBL" id="KAK4828094.1"/>
    </source>
</evidence>
<dbReference type="Proteomes" id="UP001333110">
    <property type="component" value="Unassembled WGS sequence"/>
</dbReference>
<gene>
    <name evidence="1" type="ORF">QYF61_023154</name>
</gene>
<dbReference type="AlphaFoldDB" id="A0AAN7S0X5"/>
<dbReference type="EMBL" id="JAUNZN010000002">
    <property type="protein sequence ID" value="KAK4828094.1"/>
    <property type="molecule type" value="Genomic_DNA"/>
</dbReference>
<reference evidence="1 2" key="1">
    <citation type="journal article" date="2023" name="J. Hered.">
        <title>Chromosome-level genome of the wood stork (Mycteria americana) provides insight into avian chromosome evolution.</title>
        <authorList>
            <person name="Flamio R. Jr."/>
            <person name="Ramstad K.M."/>
        </authorList>
    </citation>
    <scope>NUCLEOTIDE SEQUENCE [LARGE SCALE GENOMIC DNA]</scope>
    <source>
        <strain evidence="1">JAX WOST 10</strain>
    </source>
</reference>
<comment type="caution">
    <text evidence="1">The sequence shown here is derived from an EMBL/GenBank/DDBJ whole genome shotgun (WGS) entry which is preliminary data.</text>
</comment>
<sequence length="122" mass="13956">MAQSWVCQGRFGLDTRKHFFTQKVVKPWNRLPRGVVNAPCLSFGAPQYKKDIKTLEYVQKRATKMLKGLEDTTYKEQLRIVALFSLEKRRLRGDLIAVYSLLMRGSGEGGVDLFSLEASDRT</sequence>
<proteinExistence type="predicted"/>
<evidence type="ECO:0000313" key="2">
    <source>
        <dbReference type="Proteomes" id="UP001333110"/>
    </source>
</evidence>
<protein>
    <submittedName>
        <fullName evidence="1">Uncharacterized protein</fullName>
    </submittedName>
</protein>